<feature type="transmembrane region" description="Helical" evidence="1">
    <location>
        <begin position="31"/>
        <end position="50"/>
    </location>
</feature>
<reference evidence="3 4" key="2">
    <citation type="submission" date="2015-01" db="EMBL/GenBank/DDBJ databases">
        <title>Draft Genome Sequences of Four Bacillus thermoamylovorans Strains, Isolated From Food Products.</title>
        <authorList>
            <person name="Krawcyk A.O."/>
            <person name="Berendsen E.M."/>
            <person name="Eijlander R.T."/>
            <person name="de Jong A."/>
            <person name="Wells-Bennik M."/>
            <person name="Kuipers O.P."/>
        </authorList>
    </citation>
    <scope>NUCLEOTIDE SEQUENCE [LARGE SCALE GENOMIC DNA]</scope>
    <source>
        <strain evidence="3 4">B4167</strain>
    </source>
</reference>
<proteinExistence type="predicted"/>
<evidence type="ECO:0000313" key="4">
    <source>
        <dbReference type="Proteomes" id="UP000032076"/>
    </source>
</evidence>
<keyword evidence="1" id="KW-0472">Membrane</keyword>
<dbReference type="PATRIC" id="fig|35841.6.peg.3239"/>
<dbReference type="GeneID" id="92959550"/>
<dbReference type="RefSeq" id="WP_034767532.1">
    <property type="nucleotide sequence ID" value="NZ_CCRF01000012.1"/>
</dbReference>
<dbReference type="eggNOG" id="ENOG5031TQ3">
    <property type="taxonomic scope" value="Bacteria"/>
</dbReference>
<dbReference type="EMBL" id="CCRF01000012">
    <property type="protein sequence ID" value="CEE00249.1"/>
    <property type="molecule type" value="Genomic_DNA"/>
</dbReference>
<keyword evidence="1" id="KW-0812">Transmembrane</keyword>
<keyword evidence="5" id="KW-1185">Reference proteome</keyword>
<protein>
    <submittedName>
        <fullName evidence="2">Uncharacterized protein</fullName>
    </submittedName>
</protein>
<dbReference type="KEGG" id="bthv:CQJ30_02545"/>
<accession>A0A090KNJ1</accession>
<keyword evidence="1" id="KW-1133">Transmembrane helix</keyword>
<dbReference type="Proteomes" id="UP000040576">
    <property type="component" value="Unassembled WGS sequence"/>
</dbReference>
<evidence type="ECO:0000313" key="2">
    <source>
        <dbReference type="EMBL" id="CEE00249.1"/>
    </source>
</evidence>
<organism evidence="2 5">
    <name type="scientific">Caldibacillus thermoamylovorans</name>
    <dbReference type="NCBI Taxonomy" id="35841"/>
    <lineage>
        <taxon>Bacteria</taxon>
        <taxon>Bacillati</taxon>
        <taxon>Bacillota</taxon>
        <taxon>Bacilli</taxon>
        <taxon>Bacillales</taxon>
        <taxon>Bacillaceae</taxon>
        <taxon>Caldibacillus</taxon>
    </lineage>
</organism>
<sequence length="70" mass="8057">MGKVLIGFYFIVGLLCTVCVLGSIIKGEVLLVSWLLLAGGINFFLFYIVWKDEKAKMKERRKLKLVRTYN</sequence>
<gene>
    <name evidence="3" type="ORF">B4167_3498</name>
    <name evidence="2" type="ORF">BT1A1_0388</name>
</gene>
<evidence type="ECO:0000313" key="3">
    <source>
        <dbReference type="EMBL" id="KIO71654.1"/>
    </source>
</evidence>
<dbReference type="EMBL" id="JXLU01000119">
    <property type="protein sequence ID" value="KIO71654.1"/>
    <property type="molecule type" value="Genomic_DNA"/>
</dbReference>
<evidence type="ECO:0000256" key="1">
    <source>
        <dbReference type="SAM" id="Phobius"/>
    </source>
</evidence>
<evidence type="ECO:0000313" key="5">
    <source>
        <dbReference type="Proteomes" id="UP000040576"/>
    </source>
</evidence>
<reference evidence="2 5" key="1">
    <citation type="submission" date="2014-07" db="EMBL/GenBank/DDBJ databases">
        <authorList>
            <person name="Wibberg Daniel"/>
        </authorList>
    </citation>
    <scope>NUCLEOTIDE SEQUENCE [LARGE SCALE GENOMIC DNA]</scope>
</reference>
<dbReference type="Proteomes" id="UP000032076">
    <property type="component" value="Unassembled WGS sequence"/>
</dbReference>
<feature type="transmembrane region" description="Helical" evidence="1">
    <location>
        <begin position="7"/>
        <end position="25"/>
    </location>
</feature>
<dbReference type="STRING" id="35841.B4167_3498"/>
<dbReference type="AlphaFoldDB" id="A0A090KNJ1"/>
<name>A0A090KNJ1_9BACI</name>